<dbReference type="EMBL" id="HBGQ01027212">
    <property type="protein sequence ID" value="CAD9407182.1"/>
    <property type="molecule type" value="Transcribed_RNA"/>
</dbReference>
<organism evidence="1">
    <name type="scientific">Alexandrium andersonii</name>
    <dbReference type="NCBI Taxonomy" id="327968"/>
    <lineage>
        <taxon>Eukaryota</taxon>
        <taxon>Sar</taxon>
        <taxon>Alveolata</taxon>
        <taxon>Dinophyceae</taxon>
        <taxon>Gonyaulacales</taxon>
        <taxon>Pyrocystaceae</taxon>
        <taxon>Alexandrium</taxon>
    </lineage>
</organism>
<accession>A0A7S2BUE6</accession>
<sequence length="341" mass="37215">MKGEEVHCVRDRAHLVRFDVAGEPNDGSSMKGIERALISVEPSPAHTEHCQGKLGFEPAGDKQFCYGVNEDSTCDGAQKVLPIKDGFECKNCYVSAKADAFYKLNYSLTELNSVTVGLKGIQLRAAAGVHRELSGSGTLTEGSYTFPGSDKTITLMDRLVGCPVCVRVTIKVGAPTSLEYSLKWNGQGEADAGATLDLDLGDNYVHYDSKAGWHHQALTPTHKVEPMLEVKANAEADLKLTLKTSLQVNVDNIVWYHLNMDPSLPLKLTIDGGFGPFKSAKVCLDGDALLNMEQEANLDWNLLKWHAKDHWGPSKLYSWEKRGIVHACKGVQAENSSALVV</sequence>
<name>A0A7S2BUE6_9DINO</name>
<evidence type="ECO:0000313" key="1">
    <source>
        <dbReference type="EMBL" id="CAD9407182.1"/>
    </source>
</evidence>
<dbReference type="AlphaFoldDB" id="A0A7S2BUE6"/>
<gene>
    <name evidence="1" type="ORF">AAND1436_LOCUS13447</name>
</gene>
<proteinExistence type="predicted"/>
<reference evidence="1" key="1">
    <citation type="submission" date="2021-01" db="EMBL/GenBank/DDBJ databases">
        <authorList>
            <person name="Corre E."/>
            <person name="Pelletier E."/>
            <person name="Niang G."/>
            <person name="Scheremetjew M."/>
            <person name="Finn R."/>
            <person name="Kale V."/>
            <person name="Holt S."/>
            <person name="Cochrane G."/>
            <person name="Meng A."/>
            <person name="Brown T."/>
            <person name="Cohen L."/>
        </authorList>
    </citation>
    <scope>NUCLEOTIDE SEQUENCE</scope>
    <source>
        <strain evidence="1">CCMP2222</strain>
    </source>
</reference>
<protein>
    <submittedName>
        <fullName evidence="1">Uncharacterized protein</fullName>
    </submittedName>
</protein>